<evidence type="ECO:0000313" key="3">
    <source>
        <dbReference type="EMBL" id="MDQ0362358.1"/>
    </source>
</evidence>
<evidence type="ECO:0000313" key="4">
    <source>
        <dbReference type="Proteomes" id="UP001230220"/>
    </source>
</evidence>
<dbReference type="PANTHER" id="PTHR24220:SF689">
    <property type="entry name" value="LIPOPROTEIN-RELEASING SYSTEM ATP-BINDING PROTEIN LOLD"/>
    <property type="match status" value="1"/>
</dbReference>
<comment type="caution">
    <text evidence="3">The sequence shown here is derived from an EMBL/GenBank/DDBJ whole genome shotgun (WGS) entry which is preliminary data.</text>
</comment>
<reference evidence="3 4" key="1">
    <citation type="submission" date="2023-07" db="EMBL/GenBank/DDBJ databases">
        <title>Genomic Encyclopedia of Type Strains, Phase IV (KMG-IV): sequencing the most valuable type-strain genomes for metagenomic binning, comparative biology and taxonomic classification.</title>
        <authorList>
            <person name="Goeker M."/>
        </authorList>
    </citation>
    <scope>NUCLEOTIDE SEQUENCE [LARGE SCALE GENOMIC DNA]</scope>
    <source>
        <strain evidence="3 4">DSM 16784</strain>
    </source>
</reference>
<organism evidence="3 4">
    <name type="scientific">Breznakia pachnodae</name>
    <dbReference type="NCBI Taxonomy" id="265178"/>
    <lineage>
        <taxon>Bacteria</taxon>
        <taxon>Bacillati</taxon>
        <taxon>Bacillota</taxon>
        <taxon>Erysipelotrichia</taxon>
        <taxon>Erysipelotrichales</taxon>
        <taxon>Erysipelotrichaceae</taxon>
        <taxon>Breznakia</taxon>
    </lineage>
</organism>
<comment type="similarity">
    <text evidence="1">Belongs to the ABC transporter superfamily.</text>
</comment>
<accession>A0ABU0E627</accession>
<keyword evidence="3" id="KW-0067">ATP-binding</keyword>
<keyword evidence="3" id="KW-0547">Nucleotide-binding</keyword>
<dbReference type="Proteomes" id="UP001230220">
    <property type="component" value="Unassembled WGS sequence"/>
</dbReference>
<dbReference type="GO" id="GO:0005524">
    <property type="term" value="F:ATP binding"/>
    <property type="evidence" value="ECO:0007669"/>
    <property type="project" value="UniProtKB-KW"/>
</dbReference>
<dbReference type="InterPro" id="IPR015854">
    <property type="entry name" value="ABC_transpr_LolD-like"/>
</dbReference>
<name>A0ABU0E627_9FIRM</name>
<dbReference type="InterPro" id="IPR003439">
    <property type="entry name" value="ABC_transporter-like_ATP-bd"/>
</dbReference>
<proteinExistence type="inferred from homology"/>
<evidence type="ECO:0000259" key="2">
    <source>
        <dbReference type="PROSITE" id="PS50893"/>
    </source>
</evidence>
<dbReference type="Gene3D" id="3.40.50.300">
    <property type="entry name" value="P-loop containing nucleotide triphosphate hydrolases"/>
    <property type="match status" value="1"/>
</dbReference>
<dbReference type="InterPro" id="IPR027417">
    <property type="entry name" value="P-loop_NTPase"/>
</dbReference>
<protein>
    <submittedName>
        <fullName evidence="3">ABC transport system ATP-binding protein</fullName>
    </submittedName>
</protein>
<dbReference type="Pfam" id="PF00005">
    <property type="entry name" value="ABC_tran"/>
    <property type="match status" value="1"/>
</dbReference>
<dbReference type="EMBL" id="JAUSUR010000006">
    <property type="protein sequence ID" value="MDQ0362358.1"/>
    <property type="molecule type" value="Genomic_DNA"/>
</dbReference>
<evidence type="ECO:0000256" key="1">
    <source>
        <dbReference type="ARBA" id="ARBA00005417"/>
    </source>
</evidence>
<sequence length="218" mass="25187">MSIILKNVDIYSGKKGTTLHNVDIEFEAGKVYGVHCDMLDGKKPFMDVLLGCETVENGEVIYNGEQLYQIDLPKFRSTVGVVYYEESLLQNYSAIDNVVIAMEIAQISEEHKKMFALALLEKYGFNKKDANHPVRKLTHKDRKIIEIVRALSKDPKIIIIDNVLAQLDEEKRLLFIEELKMLAHQKQKCIILFDHDHFLENVADELWAMKNGYLNFIR</sequence>
<dbReference type="RefSeq" id="WP_307409906.1">
    <property type="nucleotide sequence ID" value="NZ_JAUSUR010000006.1"/>
</dbReference>
<dbReference type="PROSITE" id="PS50893">
    <property type="entry name" value="ABC_TRANSPORTER_2"/>
    <property type="match status" value="1"/>
</dbReference>
<feature type="domain" description="ABC transporter" evidence="2">
    <location>
        <begin position="3"/>
        <end position="217"/>
    </location>
</feature>
<keyword evidence="4" id="KW-1185">Reference proteome</keyword>
<dbReference type="PANTHER" id="PTHR24220">
    <property type="entry name" value="IMPORT ATP-BINDING PROTEIN"/>
    <property type="match status" value="1"/>
</dbReference>
<dbReference type="SUPFAM" id="SSF52540">
    <property type="entry name" value="P-loop containing nucleoside triphosphate hydrolases"/>
    <property type="match status" value="1"/>
</dbReference>
<gene>
    <name evidence="3" type="ORF">J2S15_003112</name>
</gene>